<dbReference type="PANTHER" id="PTHR35176">
    <property type="entry name" value="HEME OXYGENASE HI_0854-RELATED"/>
    <property type="match status" value="1"/>
</dbReference>
<dbReference type="Proteomes" id="UP000198217">
    <property type="component" value="Chromosome I"/>
</dbReference>
<dbReference type="RefSeq" id="WP_088996886.1">
    <property type="nucleotide sequence ID" value="NZ_JBFAQF010000001.1"/>
</dbReference>
<dbReference type="GO" id="GO:0070967">
    <property type="term" value="F:coenzyme F420 binding"/>
    <property type="evidence" value="ECO:0007669"/>
    <property type="project" value="TreeGrafter"/>
</dbReference>
<dbReference type="InterPro" id="IPR019965">
    <property type="entry name" value="PPOX_F420-dep_Rv2061_put"/>
</dbReference>
<sequence length="126" mass="13598">MTTLDRLAAEKYLLLTTFRKDGRAVATPVWAVRDGDALAVWTAANSGKVKRIRRSGEVTVAPCDVRGRPHGEPVPGHATLCDPAGTRRVRGLIKQKYRLIGRLSLLGSRLRRGEGGTVGVRVTLAG</sequence>
<dbReference type="PANTHER" id="PTHR35176:SF11">
    <property type="entry name" value="PYRIDOXAMINE 5'-PHOSPHATE OXIDASE FAMILY PROTEIN"/>
    <property type="match status" value="1"/>
</dbReference>
<evidence type="ECO:0000313" key="3">
    <source>
        <dbReference type="Proteomes" id="UP000198217"/>
    </source>
</evidence>
<dbReference type="EMBL" id="LT607750">
    <property type="protein sequence ID" value="SCG79811.1"/>
    <property type="molecule type" value="Genomic_DNA"/>
</dbReference>
<keyword evidence="3" id="KW-1185">Reference proteome</keyword>
<dbReference type="SUPFAM" id="SSF50475">
    <property type="entry name" value="FMN-binding split barrel"/>
    <property type="match status" value="1"/>
</dbReference>
<evidence type="ECO:0000313" key="2">
    <source>
        <dbReference type="EMBL" id="SCG79811.1"/>
    </source>
</evidence>
<dbReference type="Gene3D" id="2.30.110.10">
    <property type="entry name" value="Electron Transport, Fmn-binding Protein, Chain A"/>
    <property type="match status" value="1"/>
</dbReference>
<evidence type="ECO:0000256" key="1">
    <source>
        <dbReference type="ARBA" id="ARBA00023002"/>
    </source>
</evidence>
<dbReference type="GO" id="GO:0005829">
    <property type="term" value="C:cytosol"/>
    <property type="evidence" value="ECO:0007669"/>
    <property type="project" value="TreeGrafter"/>
</dbReference>
<dbReference type="InterPro" id="IPR052019">
    <property type="entry name" value="F420H2_bilvrd_red/Heme_oxyg"/>
</dbReference>
<reference evidence="2 3" key="1">
    <citation type="submission" date="2016-06" db="EMBL/GenBank/DDBJ databases">
        <authorList>
            <person name="Kjaerup R.B."/>
            <person name="Dalgaard T.S."/>
            <person name="Juul-Madsen H.R."/>
        </authorList>
    </citation>
    <scope>NUCLEOTIDE SEQUENCE [LARGE SCALE GENOMIC DNA]</scope>
    <source>
        <strain evidence="2 3">DSM 43904</strain>
    </source>
</reference>
<proteinExistence type="predicted"/>
<dbReference type="GO" id="GO:0016627">
    <property type="term" value="F:oxidoreductase activity, acting on the CH-CH group of donors"/>
    <property type="evidence" value="ECO:0007669"/>
    <property type="project" value="TreeGrafter"/>
</dbReference>
<accession>A0A1C5KB23</accession>
<dbReference type="AlphaFoldDB" id="A0A1C5KB23"/>
<name>A0A1C5KB23_9ACTN</name>
<dbReference type="InterPro" id="IPR012349">
    <property type="entry name" value="Split_barrel_FMN-bd"/>
</dbReference>
<keyword evidence="1" id="KW-0560">Oxidoreductase</keyword>
<organism evidence="2 3">
    <name type="scientific">Micromonospora echinaurantiaca</name>
    <dbReference type="NCBI Taxonomy" id="47857"/>
    <lineage>
        <taxon>Bacteria</taxon>
        <taxon>Bacillati</taxon>
        <taxon>Actinomycetota</taxon>
        <taxon>Actinomycetes</taxon>
        <taxon>Micromonosporales</taxon>
        <taxon>Micromonosporaceae</taxon>
        <taxon>Micromonospora</taxon>
    </lineage>
</organism>
<protein>
    <submittedName>
        <fullName evidence="2">Uncharacterized protein</fullName>
    </submittedName>
</protein>
<dbReference type="NCBIfam" id="TIGR03666">
    <property type="entry name" value="Rv2061_F420"/>
    <property type="match status" value="1"/>
</dbReference>
<gene>
    <name evidence="2" type="ORF">GA0070609_6075</name>
</gene>